<dbReference type="InterPro" id="IPR032812">
    <property type="entry name" value="SbsA_Ig"/>
</dbReference>
<protein>
    <recommendedName>
        <fullName evidence="2">SbsA Ig-like domain-containing protein</fullName>
    </recommendedName>
</protein>
<dbReference type="AlphaFoldDB" id="A0A6J4PIZ0"/>
<name>A0A6J4PIZ0_9ACTN</name>
<dbReference type="EMBL" id="CADCUW010000288">
    <property type="protein sequence ID" value="CAA9417196.1"/>
    <property type="molecule type" value="Genomic_DNA"/>
</dbReference>
<proteinExistence type="predicted"/>
<feature type="domain" description="SbsA Ig-like" evidence="2">
    <location>
        <begin position="12"/>
        <end position="64"/>
    </location>
</feature>
<evidence type="ECO:0000259" key="2">
    <source>
        <dbReference type="Pfam" id="PF13205"/>
    </source>
</evidence>
<dbReference type="Pfam" id="PF13205">
    <property type="entry name" value="Big_5"/>
    <property type="match status" value="1"/>
</dbReference>
<sequence>MVCCIAGRTWPKVGYDAPKRRVVLSPADGFRPGTTYVATVEGGSGGAGDIAGNPLPAEKTWSFTVRR</sequence>
<accession>A0A6J4PIZ0</accession>
<evidence type="ECO:0000313" key="3">
    <source>
        <dbReference type="EMBL" id="CAA9417196.1"/>
    </source>
</evidence>
<gene>
    <name evidence="3" type="ORF">AVDCRST_MAG01-01-2004</name>
</gene>
<evidence type="ECO:0000256" key="1">
    <source>
        <dbReference type="ARBA" id="ARBA00022729"/>
    </source>
</evidence>
<keyword evidence="1" id="KW-0732">Signal</keyword>
<reference evidence="3" key="1">
    <citation type="submission" date="2020-02" db="EMBL/GenBank/DDBJ databases">
        <authorList>
            <person name="Meier V. D."/>
        </authorList>
    </citation>
    <scope>NUCLEOTIDE SEQUENCE</scope>
    <source>
        <strain evidence="3">AVDCRST_MAG01</strain>
    </source>
</reference>
<organism evidence="3">
    <name type="scientific">uncultured Rubrobacteraceae bacterium</name>
    <dbReference type="NCBI Taxonomy" id="349277"/>
    <lineage>
        <taxon>Bacteria</taxon>
        <taxon>Bacillati</taxon>
        <taxon>Actinomycetota</taxon>
        <taxon>Rubrobacteria</taxon>
        <taxon>Rubrobacterales</taxon>
        <taxon>Rubrobacteraceae</taxon>
        <taxon>environmental samples</taxon>
    </lineage>
</organism>